<dbReference type="EMBL" id="BAABHF010000038">
    <property type="protein sequence ID" value="GAA4506098.1"/>
    <property type="molecule type" value="Genomic_DNA"/>
</dbReference>
<evidence type="ECO:0000313" key="6">
    <source>
        <dbReference type="EMBL" id="GAA4506098.1"/>
    </source>
</evidence>
<dbReference type="CDD" id="cd08414">
    <property type="entry name" value="PBP2_LTTR_aromatics_like"/>
    <property type="match status" value="1"/>
</dbReference>
<dbReference type="Pfam" id="PF03466">
    <property type="entry name" value="LysR_substrate"/>
    <property type="match status" value="1"/>
</dbReference>
<evidence type="ECO:0000256" key="4">
    <source>
        <dbReference type="ARBA" id="ARBA00023163"/>
    </source>
</evidence>
<dbReference type="PROSITE" id="PS50931">
    <property type="entry name" value="HTH_LYSR"/>
    <property type="match status" value="1"/>
</dbReference>
<dbReference type="Gene3D" id="1.10.10.10">
    <property type="entry name" value="Winged helix-like DNA-binding domain superfamily/Winged helix DNA-binding domain"/>
    <property type="match status" value="1"/>
</dbReference>
<name>A0ABP8QPE9_9ACTN</name>
<dbReference type="Pfam" id="PF00126">
    <property type="entry name" value="HTH_1"/>
    <property type="match status" value="1"/>
</dbReference>
<sequence>MARLTVAALVAVARTVTAPVAVSAGRLSYAIPYRGGVDLSRHLRYFIITAEELHFGRAAEIIGIAQPPLSQSIQRLERELGVTLFDRSRRQAELTTAGRLLLDEARDLLAREQRLRTLMRKAADGALGTLRAGVPPETPAVSLQALSRRLGEEVPELDVDLQELTTAEQLRLLASGHLDVGLVHHPVEAADLRFGPAVDVPLGVVLPRTSPLARLREVEFGDLAGHGLILAPRATAPGWHDHVLEVCRKHGFAPSVLRHARNPEFLLGLVLGGHGVAFEQESMARREPRVAWRPLADRPLLRSVSAAWPADTAHPAAPRFASIAADVLAADHAPPPPAAPVMSRPWSVVYTASR</sequence>
<keyword evidence="3" id="KW-0238">DNA-binding</keyword>
<keyword evidence="2" id="KW-0805">Transcription regulation</keyword>
<reference evidence="7" key="1">
    <citation type="journal article" date="2019" name="Int. J. Syst. Evol. Microbiol.">
        <title>The Global Catalogue of Microorganisms (GCM) 10K type strain sequencing project: providing services to taxonomists for standard genome sequencing and annotation.</title>
        <authorList>
            <consortium name="The Broad Institute Genomics Platform"/>
            <consortium name="The Broad Institute Genome Sequencing Center for Infectious Disease"/>
            <person name="Wu L."/>
            <person name="Ma J."/>
        </authorList>
    </citation>
    <scope>NUCLEOTIDE SEQUENCE [LARGE SCALE GENOMIC DNA]</scope>
    <source>
        <strain evidence="7">JCM 17933</strain>
    </source>
</reference>
<dbReference type="PANTHER" id="PTHR30346:SF0">
    <property type="entry name" value="HCA OPERON TRANSCRIPTIONAL ACTIVATOR HCAR"/>
    <property type="match status" value="1"/>
</dbReference>
<dbReference type="PRINTS" id="PR00039">
    <property type="entry name" value="HTHLYSR"/>
</dbReference>
<dbReference type="Proteomes" id="UP001500503">
    <property type="component" value="Unassembled WGS sequence"/>
</dbReference>
<organism evidence="6 7">
    <name type="scientific">Actinoallomurus oryzae</name>
    <dbReference type="NCBI Taxonomy" id="502180"/>
    <lineage>
        <taxon>Bacteria</taxon>
        <taxon>Bacillati</taxon>
        <taxon>Actinomycetota</taxon>
        <taxon>Actinomycetes</taxon>
        <taxon>Streptosporangiales</taxon>
        <taxon>Thermomonosporaceae</taxon>
        <taxon>Actinoallomurus</taxon>
    </lineage>
</organism>
<dbReference type="InterPro" id="IPR036390">
    <property type="entry name" value="WH_DNA-bd_sf"/>
</dbReference>
<feature type="domain" description="HTH lysR-type" evidence="5">
    <location>
        <begin position="38"/>
        <end position="95"/>
    </location>
</feature>
<dbReference type="PANTHER" id="PTHR30346">
    <property type="entry name" value="TRANSCRIPTIONAL DUAL REGULATOR HCAR-RELATED"/>
    <property type="match status" value="1"/>
</dbReference>
<dbReference type="SUPFAM" id="SSF46785">
    <property type="entry name" value="Winged helix' DNA-binding domain"/>
    <property type="match status" value="1"/>
</dbReference>
<evidence type="ECO:0000256" key="3">
    <source>
        <dbReference type="ARBA" id="ARBA00023125"/>
    </source>
</evidence>
<keyword evidence="4" id="KW-0804">Transcription</keyword>
<comment type="similarity">
    <text evidence="1">Belongs to the LysR transcriptional regulatory family.</text>
</comment>
<accession>A0ABP8QPE9</accession>
<evidence type="ECO:0000259" key="5">
    <source>
        <dbReference type="PROSITE" id="PS50931"/>
    </source>
</evidence>
<evidence type="ECO:0000256" key="1">
    <source>
        <dbReference type="ARBA" id="ARBA00009437"/>
    </source>
</evidence>
<evidence type="ECO:0000256" key="2">
    <source>
        <dbReference type="ARBA" id="ARBA00023015"/>
    </source>
</evidence>
<dbReference type="Gene3D" id="3.40.190.10">
    <property type="entry name" value="Periplasmic binding protein-like II"/>
    <property type="match status" value="2"/>
</dbReference>
<comment type="caution">
    <text evidence="6">The sequence shown here is derived from an EMBL/GenBank/DDBJ whole genome shotgun (WGS) entry which is preliminary data.</text>
</comment>
<dbReference type="InterPro" id="IPR005119">
    <property type="entry name" value="LysR_subst-bd"/>
</dbReference>
<dbReference type="SUPFAM" id="SSF53850">
    <property type="entry name" value="Periplasmic binding protein-like II"/>
    <property type="match status" value="1"/>
</dbReference>
<evidence type="ECO:0000313" key="7">
    <source>
        <dbReference type="Proteomes" id="UP001500503"/>
    </source>
</evidence>
<protein>
    <submittedName>
        <fullName evidence="6">LysR substrate-binding domain-containing protein</fullName>
    </submittedName>
</protein>
<gene>
    <name evidence="6" type="ORF">GCM10023191_062770</name>
</gene>
<dbReference type="InterPro" id="IPR036388">
    <property type="entry name" value="WH-like_DNA-bd_sf"/>
</dbReference>
<proteinExistence type="inferred from homology"/>
<keyword evidence="7" id="KW-1185">Reference proteome</keyword>
<dbReference type="InterPro" id="IPR000847">
    <property type="entry name" value="LysR_HTH_N"/>
</dbReference>